<protein>
    <submittedName>
        <fullName evidence="1">Uncharacterized protein</fullName>
    </submittedName>
</protein>
<accession>A0ACC3A0N4</accession>
<evidence type="ECO:0000313" key="1">
    <source>
        <dbReference type="EMBL" id="KAJ9653627.1"/>
    </source>
</evidence>
<organism evidence="1 2">
    <name type="scientific">Neophaeococcomyces mojaviensis</name>
    <dbReference type="NCBI Taxonomy" id="3383035"/>
    <lineage>
        <taxon>Eukaryota</taxon>
        <taxon>Fungi</taxon>
        <taxon>Dikarya</taxon>
        <taxon>Ascomycota</taxon>
        <taxon>Pezizomycotina</taxon>
        <taxon>Eurotiomycetes</taxon>
        <taxon>Chaetothyriomycetidae</taxon>
        <taxon>Chaetothyriales</taxon>
        <taxon>Chaetothyriales incertae sedis</taxon>
        <taxon>Neophaeococcomyces</taxon>
    </lineage>
</organism>
<dbReference type="Proteomes" id="UP001172386">
    <property type="component" value="Unassembled WGS sequence"/>
</dbReference>
<comment type="caution">
    <text evidence="1">The sequence shown here is derived from an EMBL/GenBank/DDBJ whole genome shotgun (WGS) entry which is preliminary data.</text>
</comment>
<sequence>MTVDGGTVLGGLSLMIQVLNQCYKGYNLAETAKTMPDDLLYLSAQLEIEHNRLRSFTAAAGLTNDEDSLPRTIRERAPLILPILSEIKIVLSKFGGEEKELQTPLEIATSPSAATSQPADSHEALRTATLQLPISTLKQNADTGLKSMLKWSLAEKSQLTEWLVRLRHLNDSLHDLLDENQLHLLRDEQRQTYMELIQMRNSVNDLKALAEAAYLSRQESTARSRWQQTQNTELGDLASFKAFYTTLLDETSKNRTSLLIPASQIQLQDEPSSENVHQLAQFVDSDQTSKEVWLTWHHQQPSNIRSSNSQLSLIEELTALLKARKPDEFRIPPCLGYCILSNDQSQRAKVAVVSQRPQHISNDIRPINLLQAMKQLPRPSLSQRVALSQNIAKCLLYLHSVNWLHKAIRSEVILLFQLDDSNLQLSEPYLTGFDFSRRARWDESSAPKPKFGRMEAYLHPDAQFNKPPQYYRKTFDIYSFGIVLIEIAYWKPIVSIMDIENDIDRSPLSTSTIRPRLLDSEPSLLAGVRAEAGDKFAAAVKTCIEGGDAYGIHWTDHETSAGTSVKIQHGFNSQVVKILDEIVV</sequence>
<name>A0ACC3A0N4_9EURO</name>
<gene>
    <name evidence="1" type="ORF">H2198_007218</name>
</gene>
<evidence type="ECO:0000313" key="2">
    <source>
        <dbReference type="Proteomes" id="UP001172386"/>
    </source>
</evidence>
<reference evidence="1" key="1">
    <citation type="submission" date="2022-10" db="EMBL/GenBank/DDBJ databases">
        <title>Culturing micro-colonial fungi from biological soil crusts in the Mojave desert and describing Neophaeococcomyces mojavensis, and introducing the new genera and species Taxawa tesnikishii.</title>
        <authorList>
            <person name="Kurbessoian T."/>
            <person name="Stajich J.E."/>
        </authorList>
    </citation>
    <scope>NUCLEOTIDE SEQUENCE</scope>
    <source>
        <strain evidence="1">JES_112</strain>
    </source>
</reference>
<keyword evidence="2" id="KW-1185">Reference proteome</keyword>
<proteinExistence type="predicted"/>
<dbReference type="EMBL" id="JAPDRQ010000147">
    <property type="protein sequence ID" value="KAJ9653627.1"/>
    <property type="molecule type" value="Genomic_DNA"/>
</dbReference>